<gene>
    <name evidence="1" type="ORF">IQ26_04141</name>
</gene>
<evidence type="ECO:0000313" key="2">
    <source>
        <dbReference type="Proteomes" id="UP000317122"/>
    </source>
</evidence>
<dbReference type="Proteomes" id="UP000317122">
    <property type="component" value="Unassembled WGS sequence"/>
</dbReference>
<reference evidence="1 2" key="1">
    <citation type="journal article" date="2015" name="Stand. Genomic Sci.">
        <title>Genomic Encyclopedia of Bacterial and Archaeal Type Strains, Phase III: the genomes of soil and plant-associated and newly described type strains.</title>
        <authorList>
            <person name="Whitman W.B."/>
            <person name="Woyke T."/>
            <person name="Klenk H.P."/>
            <person name="Zhou Y."/>
            <person name="Lilburn T.G."/>
            <person name="Beck B.J."/>
            <person name="De Vos P."/>
            <person name="Vandamme P."/>
            <person name="Eisen J.A."/>
            <person name="Garrity G."/>
            <person name="Hugenholtz P."/>
            <person name="Kyrpides N.C."/>
        </authorList>
    </citation>
    <scope>NUCLEOTIDE SEQUENCE [LARGE SCALE GENOMIC DNA]</scope>
    <source>
        <strain evidence="1 2">CGMCC 1.2546</strain>
    </source>
</reference>
<evidence type="ECO:0000313" key="1">
    <source>
        <dbReference type="EMBL" id="TWI33140.1"/>
    </source>
</evidence>
<name>A0A562NM40_9HYPH</name>
<dbReference type="EMBL" id="VLKT01000026">
    <property type="protein sequence ID" value="TWI33140.1"/>
    <property type="molecule type" value="Genomic_DNA"/>
</dbReference>
<proteinExistence type="predicted"/>
<dbReference type="AlphaFoldDB" id="A0A562NM40"/>
<protein>
    <submittedName>
        <fullName evidence="1">Uncharacterized protein</fullName>
    </submittedName>
</protein>
<sequence length="41" mass="4393">MAYVATRGGEHAINRRNGFIVTISARSEKIASTPSATTFPI</sequence>
<keyword evidence="2" id="KW-1185">Reference proteome</keyword>
<comment type="caution">
    <text evidence="1">The sequence shown here is derived from an EMBL/GenBank/DDBJ whole genome shotgun (WGS) entry which is preliminary data.</text>
</comment>
<accession>A0A562NM40</accession>
<organism evidence="1 2">
    <name type="scientific">Mesorhizobium tianshanense</name>
    <dbReference type="NCBI Taxonomy" id="39844"/>
    <lineage>
        <taxon>Bacteria</taxon>
        <taxon>Pseudomonadati</taxon>
        <taxon>Pseudomonadota</taxon>
        <taxon>Alphaproteobacteria</taxon>
        <taxon>Hyphomicrobiales</taxon>
        <taxon>Phyllobacteriaceae</taxon>
        <taxon>Mesorhizobium</taxon>
    </lineage>
</organism>